<dbReference type="RefSeq" id="WP_058439843.1">
    <property type="nucleotide sequence ID" value="NZ_KQ758903.1"/>
</dbReference>
<evidence type="ECO:0000256" key="1">
    <source>
        <dbReference type="ARBA" id="ARBA00008760"/>
    </source>
</evidence>
<organism evidence="7 8">
    <name type="scientific">Dehalogenimonas alkenigignens</name>
    <dbReference type="NCBI Taxonomy" id="1217799"/>
    <lineage>
        <taxon>Bacteria</taxon>
        <taxon>Bacillati</taxon>
        <taxon>Chloroflexota</taxon>
        <taxon>Dehalococcoidia</taxon>
        <taxon>Dehalococcoidales</taxon>
        <taxon>Dehalococcoidaceae</taxon>
        <taxon>Dehalogenimonas</taxon>
    </lineage>
</organism>
<dbReference type="PANTHER" id="PTHR39080:SF1">
    <property type="entry name" value="LARGE RIBOSOMAL SUBUNIT PROTEIN BL28A"/>
    <property type="match status" value="1"/>
</dbReference>
<comment type="similarity">
    <text evidence="1 5">Belongs to the bacterial ribosomal protein bL28 family.</text>
</comment>
<dbReference type="SUPFAM" id="SSF143800">
    <property type="entry name" value="L28p-like"/>
    <property type="match status" value="1"/>
</dbReference>
<dbReference type="PANTHER" id="PTHR39080">
    <property type="entry name" value="50S RIBOSOMAL PROTEIN L28"/>
    <property type="match status" value="1"/>
</dbReference>
<dbReference type="EMBL" id="LFDV01000002">
    <property type="protein sequence ID" value="KTB48927.1"/>
    <property type="molecule type" value="Genomic_DNA"/>
</dbReference>
<protein>
    <recommendedName>
        <fullName evidence="4 5">Large ribosomal subunit protein bL28</fullName>
    </recommendedName>
</protein>
<dbReference type="GO" id="GO:0005840">
    <property type="term" value="C:ribosome"/>
    <property type="evidence" value="ECO:0007669"/>
    <property type="project" value="UniProtKB-KW"/>
</dbReference>
<evidence type="ECO:0000256" key="2">
    <source>
        <dbReference type="ARBA" id="ARBA00022980"/>
    </source>
</evidence>
<keyword evidence="8" id="KW-1185">Reference proteome</keyword>
<keyword evidence="3 5" id="KW-0687">Ribonucleoprotein</keyword>
<dbReference type="InterPro" id="IPR001383">
    <property type="entry name" value="Ribosomal_bL28_bact-type"/>
</dbReference>
<sequence>MKCDYCGKTPQYGHNVSHSKRRTNRRSEPNCHPARVLLDGKSTRLSLCTRCLRTLSKMAVA</sequence>
<dbReference type="GO" id="GO:1990904">
    <property type="term" value="C:ribonucleoprotein complex"/>
    <property type="evidence" value="ECO:0007669"/>
    <property type="project" value="UniProtKB-KW"/>
</dbReference>
<evidence type="ECO:0000313" key="7">
    <source>
        <dbReference type="EMBL" id="KTB48927.1"/>
    </source>
</evidence>
<name>A0A0W0GK52_9CHLR</name>
<gene>
    <name evidence="5" type="primary">rpmB</name>
    <name evidence="7" type="ORF">DEALK_17740</name>
</gene>
<accession>A0A0W0GK52</accession>
<dbReference type="InterPro" id="IPR037147">
    <property type="entry name" value="Ribosomal_bL28_sf"/>
</dbReference>
<proteinExistence type="inferred from homology"/>
<dbReference type="GO" id="GO:0006412">
    <property type="term" value="P:translation"/>
    <property type="evidence" value="ECO:0007669"/>
    <property type="project" value="UniProtKB-UniRule"/>
</dbReference>
<evidence type="ECO:0000256" key="4">
    <source>
        <dbReference type="ARBA" id="ARBA00035174"/>
    </source>
</evidence>
<evidence type="ECO:0000256" key="5">
    <source>
        <dbReference type="HAMAP-Rule" id="MF_00373"/>
    </source>
</evidence>
<dbReference type="HAMAP" id="MF_00373">
    <property type="entry name" value="Ribosomal_bL28"/>
    <property type="match status" value="1"/>
</dbReference>
<evidence type="ECO:0000256" key="6">
    <source>
        <dbReference type="SAM" id="MobiDB-lite"/>
    </source>
</evidence>
<dbReference type="InterPro" id="IPR026569">
    <property type="entry name" value="Ribosomal_bL28"/>
</dbReference>
<dbReference type="OrthoDB" id="9805609at2"/>
<dbReference type="AlphaFoldDB" id="A0A0W0GK52"/>
<dbReference type="InterPro" id="IPR034704">
    <property type="entry name" value="Ribosomal_bL28/bL31-like_sf"/>
</dbReference>
<comment type="caution">
    <text evidence="7">The sequence shown here is derived from an EMBL/GenBank/DDBJ whole genome shotgun (WGS) entry which is preliminary data.</text>
</comment>
<keyword evidence="2 5" id="KW-0689">Ribosomal protein</keyword>
<dbReference type="InterPro" id="IPR050096">
    <property type="entry name" value="Bacterial_rp_bL28"/>
</dbReference>
<evidence type="ECO:0000256" key="3">
    <source>
        <dbReference type="ARBA" id="ARBA00023274"/>
    </source>
</evidence>
<reference evidence="7 8" key="1">
    <citation type="submission" date="2015-06" db="EMBL/GenBank/DDBJ databases">
        <title>Genome sequence of the organohalide-respiring Dehalogenimonas alkenigignens type strain (IP3-3T).</title>
        <authorList>
            <person name="Key T.A."/>
            <person name="Richmond D.P."/>
            <person name="Bowman K.S."/>
            <person name="Cho Y.-J."/>
            <person name="Chun J."/>
            <person name="da Costa M.S."/>
            <person name="Rainey F.A."/>
            <person name="Moe W.M."/>
        </authorList>
    </citation>
    <scope>NUCLEOTIDE SEQUENCE [LARGE SCALE GENOMIC DNA]</scope>
    <source>
        <strain evidence="7 8">IP3-3</strain>
    </source>
</reference>
<dbReference type="STRING" id="1217799.DEALK_17740"/>
<dbReference type="PATRIC" id="fig|1217799.6.peg.1826"/>
<evidence type="ECO:0000313" key="8">
    <source>
        <dbReference type="Proteomes" id="UP000053947"/>
    </source>
</evidence>
<dbReference type="NCBIfam" id="TIGR00009">
    <property type="entry name" value="L28"/>
    <property type="match status" value="1"/>
</dbReference>
<dbReference type="Gene3D" id="2.30.170.40">
    <property type="entry name" value="Ribosomal protein L28/L24"/>
    <property type="match status" value="1"/>
</dbReference>
<dbReference type="Pfam" id="PF00830">
    <property type="entry name" value="Ribosomal_L28"/>
    <property type="match status" value="1"/>
</dbReference>
<dbReference type="GO" id="GO:0003735">
    <property type="term" value="F:structural constituent of ribosome"/>
    <property type="evidence" value="ECO:0007669"/>
    <property type="project" value="InterPro"/>
</dbReference>
<feature type="region of interest" description="Disordered" evidence="6">
    <location>
        <begin position="11"/>
        <end position="34"/>
    </location>
</feature>
<dbReference type="Proteomes" id="UP000053947">
    <property type="component" value="Unassembled WGS sequence"/>
</dbReference>